<dbReference type="GeneID" id="131800872"/>
<feature type="domain" description="DUF5641" evidence="1">
    <location>
        <begin position="83"/>
        <end position="176"/>
    </location>
</feature>
<dbReference type="PANTHER" id="PTHR47331">
    <property type="entry name" value="PHD-TYPE DOMAIN-CONTAINING PROTEIN"/>
    <property type="match status" value="1"/>
</dbReference>
<evidence type="ECO:0000259" key="1">
    <source>
        <dbReference type="Pfam" id="PF18701"/>
    </source>
</evidence>
<keyword evidence="2" id="KW-1185">Reference proteome</keyword>
<protein>
    <submittedName>
        <fullName evidence="3">Uncharacterized protein LOC131800872</fullName>
    </submittedName>
</protein>
<dbReference type="InterPro" id="IPR040676">
    <property type="entry name" value="DUF5641"/>
</dbReference>
<gene>
    <name evidence="3" type="primary">LOC131800872</name>
</gene>
<dbReference type="PANTHER" id="PTHR47331:SF1">
    <property type="entry name" value="GAG-LIKE PROTEIN"/>
    <property type="match status" value="1"/>
</dbReference>
<accession>A0ABM3UMF9</accession>
<proteinExistence type="predicted"/>
<evidence type="ECO:0000313" key="3">
    <source>
        <dbReference type="RefSeq" id="XP_058974710.1"/>
    </source>
</evidence>
<reference evidence="3" key="1">
    <citation type="submission" date="2025-08" db="UniProtKB">
        <authorList>
            <consortium name="RefSeq"/>
        </authorList>
    </citation>
    <scope>IDENTIFICATION</scope>
    <source>
        <strain evidence="3">Aabys</strain>
        <tissue evidence="3">Whole body</tissue>
    </source>
</reference>
<dbReference type="Proteomes" id="UP001652621">
    <property type="component" value="Unplaced"/>
</dbReference>
<dbReference type="Pfam" id="PF18701">
    <property type="entry name" value="DUF5641"/>
    <property type="match status" value="1"/>
</dbReference>
<organism evidence="2 3">
    <name type="scientific">Musca domestica</name>
    <name type="common">House fly</name>
    <dbReference type="NCBI Taxonomy" id="7370"/>
    <lineage>
        <taxon>Eukaryota</taxon>
        <taxon>Metazoa</taxon>
        <taxon>Ecdysozoa</taxon>
        <taxon>Arthropoda</taxon>
        <taxon>Hexapoda</taxon>
        <taxon>Insecta</taxon>
        <taxon>Pterygota</taxon>
        <taxon>Neoptera</taxon>
        <taxon>Endopterygota</taxon>
        <taxon>Diptera</taxon>
        <taxon>Brachycera</taxon>
        <taxon>Muscomorpha</taxon>
        <taxon>Muscoidea</taxon>
        <taxon>Muscidae</taxon>
        <taxon>Musca</taxon>
    </lineage>
</organism>
<sequence>MWEAAVKSMKYHLKRIVGDMKLTYEEISTVLAQIEAVLNSRPLHELDSSPEHIDTLTPGHFIIGRPLLEAPARIEEGSLACVNRWKLLLRIKNHFWRKWKEEYLMTLQNRTKWRKKDRNLEVGQVVIIKNEETHPARWPLAKVTDVHPGKDGVVRVATVKTQDGELKRPINKLCPLEHVDNIQEDLQQKPMSVNTTRRLPNLIRNPAMMLTMIMNLCLVMSTKASSVKGLNSSSAMYLDPFSQIHMATSRS</sequence>
<evidence type="ECO:0000313" key="2">
    <source>
        <dbReference type="Proteomes" id="UP001652621"/>
    </source>
</evidence>
<dbReference type="RefSeq" id="XP_058974710.1">
    <property type="nucleotide sequence ID" value="XM_059118727.1"/>
</dbReference>
<name>A0ABM3UMF9_MUSDO</name>